<organism evidence="2">
    <name type="scientific">Acromyrmex echinatior</name>
    <name type="common">Panamanian leafcutter ant</name>
    <name type="synonym">Acromyrmex octospinosus echinatior</name>
    <dbReference type="NCBI Taxonomy" id="103372"/>
    <lineage>
        <taxon>Eukaryota</taxon>
        <taxon>Metazoa</taxon>
        <taxon>Ecdysozoa</taxon>
        <taxon>Arthropoda</taxon>
        <taxon>Hexapoda</taxon>
        <taxon>Insecta</taxon>
        <taxon>Pterygota</taxon>
        <taxon>Neoptera</taxon>
        <taxon>Endopterygota</taxon>
        <taxon>Hymenoptera</taxon>
        <taxon>Apocrita</taxon>
        <taxon>Aculeata</taxon>
        <taxon>Formicoidea</taxon>
        <taxon>Formicidae</taxon>
        <taxon>Myrmicinae</taxon>
        <taxon>Acromyrmex</taxon>
    </lineage>
</organism>
<keyword evidence="2" id="KW-1185">Reference proteome</keyword>
<protein>
    <submittedName>
        <fullName evidence="1">Uncharacterized protein</fullName>
    </submittedName>
</protein>
<dbReference type="AlphaFoldDB" id="F4WPJ5"/>
<reference evidence="1" key="1">
    <citation type="submission" date="2011-02" db="EMBL/GenBank/DDBJ databases">
        <title>The genome of the leaf-cutting ant Acromyrmex echinatior suggests key adaptations to social evolution and fungus farming.</title>
        <authorList>
            <person name="Nygaard S."/>
            <person name="Zhang G."/>
        </authorList>
    </citation>
    <scope>NUCLEOTIDE SEQUENCE</scope>
</reference>
<evidence type="ECO:0000313" key="2">
    <source>
        <dbReference type="Proteomes" id="UP000007755"/>
    </source>
</evidence>
<dbReference type="InParanoid" id="F4WPJ5"/>
<dbReference type="Proteomes" id="UP000007755">
    <property type="component" value="Unassembled WGS sequence"/>
</dbReference>
<accession>F4WPJ5</accession>
<dbReference type="EMBL" id="GL888247">
    <property type="protein sequence ID" value="EGI63880.1"/>
    <property type="molecule type" value="Genomic_DNA"/>
</dbReference>
<proteinExistence type="predicted"/>
<name>F4WPJ5_ACREC</name>
<evidence type="ECO:0000313" key="1">
    <source>
        <dbReference type="EMBL" id="EGI63880.1"/>
    </source>
</evidence>
<gene>
    <name evidence="1" type="ORF">G5I_07710</name>
</gene>
<sequence length="116" mass="12739">MNEDLHLLMAQSDIHGRMARLVSNLKKLGAAIGFADPAEITFHDYVEKGEDILGSGQTGGREQARPLQTRGNHLLRLHGGDPVYHKEDLCEAMDTHNDCDEGDAESARLYVDGVVL</sequence>